<comment type="similarity">
    <text evidence="3">Belongs to the cysteine synthase/cystathionine beta-synthase family.</text>
</comment>
<dbReference type="HOGENOM" id="CLU_391940_0_0_1"/>
<comment type="pathway">
    <text evidence="2">Amino-acid biosynthesis; L-cysteine biosynthesis; L-cysteine from L-homocysteine and L-serine: step 1/2.</text>
</comment>
<evidence type="ECO:0000256" key="7">
    <source>
        <dbReference type="ARBA" id="ARBA00047490"/>
    </source>
</evidence>
<dbReference type="CDD" id="cd01561">
    <property type="entry name" value="CBS_like"/>
    <property type="match status" value="1"/>
</dbReference>
<dbReference type="EC" id="4.2.1.22" evidence="5"/>
<dbReference type="InParanoid" id="E3MMP8"/>
<dbReference type="STRING" id="31234.E3MMP8"/>
<dbReference type="AlphaFoldDB" id="E3MMP8"/>
<feature type="domain" description="Tryptophan synthase beta chain-like PALP" evidence="8">
    <location>
        <begin position="26"/>
        <end position="301"/>
    </location>
</feature>
<evidence type="ECO:0000313" key="10">
    <source>
        <dbReference type="Proteomes" id="UP000008281"/>
    </source>
</evidence>
<evidence type="ECO:0000313" key="9">
    <source>
        <dbReference type="EMBL" id="EFP05010.1"/>
    </source>
</evidence>
<dbReference type="GO" id="GO:0005737">
    <property type="term" value="C:cytoplasm"/>
    <property type="evidence" value="ECO:0007669"/>
    <property type="project" value="EnsemblMetazoa"/>
</dbReference>
<dbReference type="FunCoup" id="E3MMP8">
    <property type="interactions" value="470"/>
</dbReference>
<dbReference type="EMBL" id="DS268457">
    <property type="protein sequence ID" value="EFP05010.1"/>
    <property type="molecule type" value="Genomic_DNA"/>
</dbReference>
<dbReference type="GO" id="GO:0004124">
    <property type="term" value="F:cysteine synthase activity"/>
    <property type="evidence" value="ECO:0007669"/>
    <property type="project" value="EnsemblMetazoa"/>
</dbReference>
<evidence type="ECO:0000256" key="6">
    <source>
        <dbReference type="ARBA" id="ARBA00022898"/>
    </source>
</evidence>
<dbReference type="Pfam" id="PF00291">
    <property type="entry name" value="PALP"/>
    <property type="match status" value="2"/>
</dbReference>
<feature type="domain" description="Tryptophan synthase beta chain-like PALP" evidence="8">
    <location>
        <begin position="383"/>
        <end position="681"/>
    </location>
</feature>
<evidence type="ECO:0000259" key="8">
    <source>
        <dbReference type="Pfam" id="PF00291"/>
    </source>
</evidence>
<dbReference type="OMA" id="MNERHFL"/>
<dbReference type="FunFam" id="3.40.50.1100:FF:000118">
    <property type="entry name" value="Related to CYS4-cystathionine beta-synthase"/>
    <property type="match status" value="1"/>
</dbReference>
<comment type="cofactor">
    <cofactor evidence="1">
        <name>pyridoxal 5'-phosphate</name>
        <dbReference type="ChEBI" id="CHEBI:597326"/>
    </cofactor>
</comment>
<dbReference type="GeneID" id="9798065"/>
<dbReference type="InterPro" id="IPR001926">
    <property type="entry name" value="TrpB-like_PALP"/>
</dbReference>
<dbReference type="InterPro" id="IPR036052">
    <property type="entry name" value="TrpB-like_PALP_sf"/>
</dbReference>
<evidence type="ECO:0000256" key="5">
    <source>
        <dbReference type="ARBA" id="ARBA00012041"/>
    </source>
</evidence>
<dbReference type="SUPFAM" id="SSF53686">
    <property type="entry name" value="Tryptophan synthase beta subunit-like PLP-dependent enzymes"/>
    <property type="match status" value="2"/>
</dbReference>
<name>E3MMP8_CAERE</name>
<evidence type="ECO:0000256" key="2">
    <source>
        <dbReference type="ARBA" id="ARBA00005003"/>
    </source>
</evidence>
<dbReference type="Gene3D" id="3.40.50.1100">
    <property type="match status" value="4"/>
</dbReference>
<dbReference type="Proteomes" id="UP000008281">
    <property type="component" value="Unassembled WGS sequence"/>
</dbReference>
<dbReference type="FunFam" id="3.40.50.1100:FF:000099">
    <property type="entry name" value="Cystathionine Beta-Synthase"/>
    <property type="match status" value="1"/>
</dbReference>
<dbReference type="FunFam" id="3.40.50.1100:FF:000003">
    <property type="entry name" value="Cystathionine beta-synthase"/>
    <property type="match status" value="1"/>
</dbReference>
<dbReference type="eggNOG" id="KOG1252">
    <property type="taxonomic scope" value="Eukaryota"/>
</dbReference>
<comment type="catalytic activity">
    <reaction evidence="7">
        <text>L-homocysteine + L-serine = L,L-cystathionine + H2O</text>
        <dbReference type="Rhea" id="RHEA:10112"/>
        <dbReference type="ChEBI" id="CHEBI:15377"/>
        <dbReference type="ChEBI" id="CHEBI:33384"/>
        <dbReference type="ChEBI" id="CHEBI:58161"/>
        <dbReference type="ChEBI" id="CHEBI:58199"/>
        <dbReference type="EC" id="4.2.1.22"/>
    </reaction>
</comment>
<organism evidence="10">
    <name type="scientific">Caenorhabditis remanei</name>
    <name type="common">Caenorhabditis vulgaris</name>
    <dbReference type="NCBI Taxonomy" id="31234"/>
    <lineage>
        <taxon>Eukaryota</taxon>
        <taxon>Metazoa</taxon>
        <taxon>Ecdysozoa</taxon>
        <taxon>Nematoda</taxon>
        <taxon>Chromadorea</taxon>
        <taxon>Rhabditida</taxon>
        <taxon>Rhabditina</taxon>
        <taxon>Rhabditomorpha</taxon>
        <taxon>Rhabditoidea</taxon>
        <taxon>Rhabditidae</taxon>
        <taxon>Peloderinae</taxon>
        <taxon>Caenorhabditis</taxon>
    </lineage>
</organism>
<sequence>MSQNGVAANNGSTRKGVTYNNILEAAQRPTPLVPLRKLKVEHQLQSDIYVKLEYLNIAGSLEDRTADKAFQFAEEIGVVRGDKVFVTAGGSAAISYATVAAVKGIKLTIYAPKGEFALVDTVLHTLGVDVVELPVTTYSEARAQTEEAAQQKNVFCLNKFTTNAAFVANLQKTACEIERAMNNKSIGKVGAVVIPLNTGAPAAGIAAYYKGTGDHGVRVVGVTCKKDTIPEMGLDLKKDLLQEYGVEQREVDEDEAYAFTRHLIGTEGIMAGPSSGAAVLEAIKLAKELPAGSTIIVVLQDGIRNYLRHFLDDDWITAHKKNVVTRKDGPQPNSTYDPKVLEYDPTKLAGEWTQDPVTKSWSHSDVEFNEFNPERPLVLDTVLDAIGKTPLVKLQHVPKAHGVKCNVYVKCEYMNAGGSTKDRIAKRMVEIAEKTGRPGKLVPGVTLIEPTSGNTGIGLSLASAVRGYKCIITMPKKMSKEKAIAMASLGSTIIRTPNEAGFDSPHSHIGVALRLKSEIQDAVVLDQYCNPGNPLAHYEQTAEEIIYDMGDKHIDLVVLTAGTGGTVTGISRKIHEKIPTAKVVGVDPHGSILAGPAETDIDFYEVEGIGYDFLPGTLDTSAIDYWAKSHDKESFLMARELIRTEGILCGGSSGCAVHYALEECKSLNLPADANVVVLLPDGIRNYITKFLDDDWMNERHFLDA</sequence>
<dbReference type="GO" id="GO:0030170">
    <property type="term" value="F:pyridoxal phosphate binding"/>
    <property type="evidence" value="ECO:0007669"/>
    <property type="project" value="EnsemblMetazoa"/>
</dbReference>
<evidence type="ECO:0000256" key="4">
    <source>
        <dbReference type="ARBA" id="ARBA00011245"/>
    </source>
</evidence>
<dbReference type="KEGG" id="crq:GCK72_023510"/>
<dbReference type="PANTHER" id="PTHR10314">
    <property type="entry name" value="CYSTATHIONINE BETA-SYNTHASE"/>
    <property type="match status" value="1"/>
</dbReference>
<dbReference type="InterPro" id="IPR050214">
    <property type="entry name" value="Cys_Synth/Cystath_Beta-Synth"/>
</dbReference>
<keyword evidence="10" id="KW-1185">Reference proteome</keyword>
<protein>
    <recommendedName>
        <fullName evidence="5">cystathionine beta-synthase</fullName>
        <ecNumber evidence="5">4.2.1.22</ecNumber>
    </recommendedName>
</protein>
<dbReference type="RefSeq" id="XP_003102623.2">
    <property type="nucleotide sequence ID" value="XM_003102575.2"/>
</dbReference>
<dbReference type="OrthoDB" id="728at2759"/>
<evidence type="ECO:0000256" key="3">
    <source>
        <dbReference type="ARBA" id="ARBA00007103"/>
    </source>
</evidence>
<dbReference type="CTD" id="9798065"/>
<comment type="subunit">
    <text evidence="4">Monomer.</text>
</comment>
<dbReference type="GO" id="GO:0004122">
    <property type="term" value="F:cystathionine beta-synthase activity"/>
    <property type="evidence" value="ECO:0007669"/>
    <property type="project" value="UniProtKB-EC"/>
</dbReference>
<proteinExistence type="inferred from homology"/>
<reference evidence="9" key="1">
    <citation type="submission" date="2007-07" db="EMBL/GenBank/DDBJ databases">
        <title>PCAP assembly of the Caenorhabditis remanei genome.</title>
        <authorList>
            <consortium name="The Caenorhabditis remanei Sequencing Consortium"/>
            <person name="Wilson R.K."/>
        </authorList>
    </citation>
    <scope>NUCLEOTIDE SEQUENCE [LARGE SCALE GENOMIC DNA]</scope>
    <source>
        <strain evidence="9">PB4641</strain>
    </source>
</reference>
<gene>
    <name evidence="9" type="ORF">CRE_03267</name>
</gene>
<evidence type="ECO:0000256" key="1">
    <source>
        <dbReference type="ARBA" id="ARBA00001933"/>
    </source>
</evidence>
<keyword evidence="6" id="KW-0663">Pyridoxal phosphate</keyword>
<accession>E3MMP8</accession>